<dbReference type="GO" id="GO:0000145">
    <property type="term" value="C:exocyst"/>
    <property type="evidence" value="ECO:0007669"/>
    <property type="project" value="InterPro"/>
</dbReference>
<proteinExistence type="inferred from homology"/>
<dbReference type="AlphaFoldDB" id="A0A8D0QPM0"/>
<dbReference type="Proteomes" id="UP000694727">
    <property type="component" value="Unplaced"/>
</dbReference>
<accession>A0A8D0QPM0</accession>
<evidence type="ECO:0000256" key="1">
    <source>
        <dbReference type="ARBA" id="ARBA00009447"/>
    </source>
</evidence>
<organism evidence="3 4">
    <name type="scientific">Sus scrofa</name>
    <name type="common">Pig</name>
    <dbReference type="NCBI Taxonomy" id="9823"/>
    <lineage>
        <taxon>Eukaryota</taxon>
        <taxon>Metazoa</taxon>
        <taxon>Chordata</taxon>
        <taxon>Craniata</taxon>
        <taxon>Vertebrata</taxon>
        <taxon>Euteleostomi</taxon>
        <taxon>Mammalia</taxon>
        <taxon>Eutheria</taxon>
        <taxon>Laurasiatheria</taxon>
        <taxon>Artiodactyla</taxon>
        <taxon>Suina</taxon>
        <taxon>Suidae</taxon>
        <taxon>Sus</taxon>
    </lineage>
</organism>
<dbReference type="PANTHER" id="PTHR21292:SF4">
    <property type="entry name" value="TUMOR NECROSIS FACTOR ALPHA-INDUCED PROTEIN 2"/>
    <property type="match status" value="1"/>
</dbReference>
<sequence length="260" mass="28054">MRSREGMHLGARTDALLCSGTRPSWTPGLEAGRLPGRRRVPCLDGSRAPACSPAQELMEVIHLHLVKEYIIRLSKRRLVLRTPEQQQQLAGHILANAELIQNFCTENVSPAHPSLRPAPPCPGMEGWTGCPPPPGWPLWASPHPIKSDLSLSGPPGGPSGKGQPFLQPGLCSQGSPATWLHRALPTLAEIIRLQDPSAIKIEVATYATWYPDFSKGHLSAILAIKGNLSSSEVKSIRSILDINTGAHEPSKPLFSLINVG</sequence>
<dbReference type="PANTHER" id="PTHR21292">
    <property type="entry name" value="EXOCYST COMPLEX COMPONENT SEC6-RELATED"/>
    <property type="match status" value="1"/>
</dbReference>
<name>A0A8D0QPM0_PIG</name>
<dbReference type="Pfam" id="PF06046">
    <property type="entry name" value="Sec6"/>
    <property type="match status" value="1"/>
</dbReference>
<reference evidence="3" key="1">
    <citation type="submission" date="2025-08" db="UniProtKB">
        <authorList>
            <consortium name="Ensembl"/>
        </authorList>
    </citation>
    <scope>IDENTIFICATION</scope>
</reference>
<dbReference type="Ensembl" id="ENSSSCT00025004321.1">
    <property type="protein sequence ID" value="ENSSSCP00025001670.1"/>
    <property type="gene ID" value="ENSSSCG00025003293.1"/>
</dbReference>
<protein>
    <submittedName>
        <fullName evidence="3">Uncharacterized protein</fullName>
    </submittedName>
</protein>
<evidence type="ECO:0000313" key="4">
    <source>
        <dbReference type="Proteomes" id="UP000694727"/>
    </source>
</evidence>
<dbReference type="GO" id="GO:0006887">
    <property type="term" value="P:exocytosis"/>
    <property type="evidence" value="ECO:0007669"/>
    <property type="project" value="InterPro"/>
</dbReference>
<dbReference type="Gene3D" id="1.10.357.70">
    <property type="entry name" value="Exocyst complex component Sec6, C-terminal domain"/>
    <property type="match status" value="1"/>
</dbReference>
<feature type="region of interest" description="Disordered" evidence="2">
    <location>
        <begin position="147"/>
        <end position="168"/>
    </location>
</feature>
<evidence type="ECO:0000256" key="2">
    <source>
        <dbReference type="SAM" id="MobiDB-lite"/>
    </source>
</evidence>
<comment type="similarity">
    <text evidence="1">Belongs to the SEC6 family.</text>
</comment>
<dbReference type="InterPro" id="IPR042532">
    <property type="entry name" value="EXOC3/Sec6_C"/>
</dbReference>
<evidence type="ECO:0000313" key="3">
    <source>
        <dbReference type="Ensembl" id="ENSSSCP00025001670.1"/>
    </source>
</evidence>
<dbReference type="InterPro" id="IPR010326">
    <property type="entry name" value="EXOC3/Sec6"/>
</dbReference>